<dbReference type="SUPFAM" id="SSF53067">
    <property type="entry name" value="Actin-like ATPase domain"/>
    <property type="match status" value="1"/>
</dbReference>
<dbReference type="RefSeq" id="WP_036676697.1">
    <property type="nucleotide sequence ID" value="NZ_JNVM01000004.1"/>
</dbReference>
<dbReference type="InterPro" id="IPR043129">
    <property type="entry name" value="ATPase_NBD"/>
</dbReference>
<protein>
    <recommendedName>
        <fullName evidence="6">ROK family transcriptional regulator</fullName>
    </recommendedName>
</protein>
<organism evidence="4 5">
    <name type="scientific">Paenibacillus tyrfis</name>
    <dbReference type="NCBI Taxonomy" id="1501230"/>
    <lineage>
        <taxon>Bacteria</taxon>
        <taxon>Bacillati</taxon>
        <taxon>Bacillota</taxon>
        <taxon>Bacilli</taxon>
        <taxon>Bacillales</taxon>
        <taxon>Paenibacillaceae</taxon>
        <taxon>Paenibacillus</taxon>
    </lineage>
</organism>
<dbReference type="InterPro" id="IPR000600">
    <property type="entry name" value="ROK"/>
</dbReference>
<dbReference type="InterPro" id="IPR036390">
    <property type="entry name" value="WH_DNA-bd_sf"/>
</dbReference>
<dbReference type="SUPFAM" id="SSF46785">
    <property type="entry name" value="Winged helix' DNA-binding domain"/>
    <property type="match status" value="1"/>
</dbReference>
<dbReference type="EMBL" id="JNVM01000004">
    <property type="protein sequence ID" value="KEQ26993.1"/>
    <property type="molecule type" value="Genomic_DNA"/>
</dbReference>
<keyword evidence="5" id="KW-1185">Reference proteome</keyword>
<dbReference type="CDD" id="cd23763">
    <property type="entry name" value="ASKHA_ATPase_ROK"/>
    <property type="match status" value="1"/>
</dbReference>
<dbReference type="InterPro" id="IPR036388">
    <property type="entry name" value="WH-like_DNA-bd_sf"/>
</dbReference>
<dbReference type="PANTHER" id="PTHR18964:SF149">
    <property type="entry name" value="BIFUNCTIONAL UDP-N-ACETYLGLUCOSAMINE 2-EPIMERASE_N-ACETYLMANNOSAMINE KINASE"/>
    <property type="match status" value="1"/>
</dbReference>
<evidence type="ECO:0000313" key="4">
    <source>
        <dbReference type="EMBL" id="KEQ26993.1"/>
    </source>
</evidence>
<evidence type="ECO:0008006" key="6">
    <source>
        <dbReference type="Google" id="ProtNLM"/>
    </source>
</evidence>
<keyword evidence="3" id="KW-0119">Carbohydrate metabolism</keyword>
<sequence length="343" mass="38082">MKLPFVQPKMMGEMIRRQIRAVLYRDSVSNTAEVVQKTGISFPTISKMLDEMNDQGEVVLTGLGASSGGRRPKQYRLNADHMAGLAVALEKDYSSYAVLNYVGEVVGREKLPGVLHDGPERLTEQIGTFVQRYPHLRALTLGVPGAVNNGRVFHIPDYEKFKNLDFKGLYEERFSLRVQVENDMNATVLGYHDRSGDDQNRSLVYLYLGQNGPGAGIMVNGDVVRGSSFFSGEVSFLPLYDSHNFSQAVQEPTSAQDGTERRAKLIDAMSRLVAVFTATLNPHTVIFCSTDMAERDLADVRKGSAPYVPAANLPSLLVRNWEEDYFHGLNQLTIRTMLGLGID</sequence>
<dbReference type="Pfam" id="PF00480">
    <property type="entry name" value="ROK"/>
    <property type="match status" value="1"/>
</dbReference>
<dbReference type="Gene3D" id="1.10.10.10">
    <property type="entry name" value="Winged helix-like DNA-binding domain superfamily/Winged helix DNA-binding domain"/>
    <property type="match status" value="1"/>
</dbReference>
<name>A0A081P8H0_9BACL</name>
<evidence type="ECO:0000313" key="5">
    <source>
        <dbReference type="Proteomes" id="UP000028123"/>
    </source>
</evidence>
<comment type="function">
    <text evidence="1">Transcriptional repressor of xylose-utilizing enzymes.</text>
</comment>
<dbReference type="eggNOG" id="COG1940">
    <property type="taxonomic scope" value="Bacteria"/>
</dbReference>
<dbReference type="Proteomes" id="UP000028123">
    <property type="component" value="Unassembled WGS sequence"/>
</dbReference>
<dbReference type="GO" id="GO:0042732">
    <property type="term" value="P:D-xylose metabolic process"/>
    <property type="evidence" value="ECO:0007669"/>
    <property type="project" value="UniProtKB-KW"/>
</dbReference>
<dbReference type="OrthoDB" id="6501901at2"/>
<reference evidence="4 5" key="1">
    <citation type="submission" date="2014-06" db="EMBL/GenBank/DDBJ databases">
        <title>Draft genome sequence of Paenibacillus sp. MSt1.</title>
        <authorList>
            <person name="Aw Y.K."/>
            <person name="Ong K.S."/>
            <person name="Gan H.M."/>
            <person name="Lee S.M."/>
        </authorList>
    </citation>
    <scope>NUCLEOTIDE SEQUENCE [LARGE SCALE GENOMIC DNA]</scope>
    <source>
        <strain evidence="4 5">MSt1</strain>
    </source>
</reference>
<dbReference type="Gene3D" id="3.30.420.40">
    <property type="match status" value="2"/>
</dbReference>
<evidence type="ECO:0000256" key="2">
    <source>
        <dbReference type="ARBA" id="ARBA00006479"/>
    </source>
</evidence>
<dbReference type="PANTHER" id="PTHR18964">
    <property type="entry name" value="ROK (REPRESSOR, ORF, KINASE) FAMILY"/>
    <property type="match status" value="1"/>
</dbReference>
<dbReference type="AlphaFoldDB" id="A0A081P8H0"/>
<evidence type="ECO:0000256" key="3">
    <source>
        <dbReference type="ARBA" id="ARBA00022629"/>
    </source>
</evidence>
<accession>A0A081P8H0</accession>
<gene>
    <name evidence="4" type="ORF">ET33_24140</name>
</gene>
<proteinExistence type="inferred from homology"/>
<evidence type="ECO:0000256" key="1">
    <source>
        <dbReference type="ARBA" id="ARBA00002486"/>
    </source>
</evidence>
<keyword evidence="3" id="KW-0859">Xylose metabolism</keyword>
<comment type="caution">
    <text evidence="4">The sequence shown here is derived from an EMBL/GenBank/DDBJ whole genome shotgun (WGS) entry which is preliminary data.</text>
</comment>
<comment type="similarity">
    <text evidence="2">Belongs to the ROK (NagC/XylR) family.</text>
</comment>